<sequence>MKRRHAMGGVLAALAAPWAVSAPAANAQKDPLNSMQWEDIRREFLGQAPVVFDERVQVSGPAFAEDPMAVPVSVSALGLRDVTQITVIVDRNPIRKVLDFYPRQALPALSFRFKLEQASPVRAAVRTADGVWHVGGTWVESSGGGCTVPGATRSDGSWARTLGQVSGALFESPLQREATRLRLRVMHPMDTGLVAGVPAFYLNRLAVLDEAGRELLLFHGHEPLSENPVLSFELPGREQASLRVRGSDNNGNRIDAAIGRRLLP</sequence>
<evidence type="ECO:0000313" key="5">
    <source>
        <dbReference type="Proteomes" id="UP000574067"/>
    </source>
</evidence>
<dbReference type="InterPro" id="IPR032711">
    <property type="entry name" value="SoxY"/>
</dbReference>
<dbReference type="Proteomes" id="UP000574067">
    <property type="component" value="Unassembled WGS sequence"/>
</dbReference>
<dbReference type="InterPro" id="IPR030831">
    <property type="entry name" value="Fuse-rel_SoxYZ"/>
</dbReference>
<feature type="domain" description="Ig-like SoxY" evidence="3">
    <location>
        <begin position="42"/>
        <end position="146"/>
    </location>
</feature>
<dbReference type="SUPFAM" id="SSF81296">
    <property type="entry name" value="E set domains"/>
    <property type="match status" value="1"/>
</dbReference>
<evidence type="ECO:0000256" key="1">
    <source>
        <dbReference type="SAM" id="SignalP"/>
    </source>
</evidence>
<proteinExistence type="predicted"/>
<protein>
    <submittedName>
        <fullName evidence="4">Quinoprotein dehydrogenase-associated SoxYZ-like carrier</fullName>
    </submittedName>
</protein>
<organism evidence="4 5">
    <name type="scientific">Azohydromonas caseinilytica</name>
    <dbReference type="NCBI Taxonomy" id="2728836"/>
    <lineage>
        <taxon>Bacteria</taxon>
        <taxon>Pseudomonadati</taxon>
        <taxon>Pseudomonadota</taxon>
        <taxon>Betaproteobacteria</taxon>
        <taxon>Burkholderiales</taxon>
        <taxon>Sphaerotilaceae</taxon>
        <taxon>Azohydromonas</taxon>
    </lineage>
</organism>
<keyword evidence="1" id="KW-0732">Signal</keyword>
<dbReference type="InterPro" id="IPR013783">
    <property type="entry name" value="Ig-like_fold"/>
</dbReference>
<evidence type="ECO:0000259" key="2">
    <source>
        <dbReference type="Pfam" id="PF08770"/>
    </source>
</evidence>
<name>A0A848F799_9BURK</name>
<dbReference type="InterPro" id="IPR014756">
    <property type="entry name" value="Ig_E-set"/>
</dbReference>
<dbReference type="NCBIfam" id="TIGR04557">
    <property type="entry name" value="fuse_rel_SoxYZ"/>
    <property type="match status" value="1"/>
</dbReference>
<evidence type="ECO:0000313" key="4">
    <source>
        <dbReference type="EMBL" id="NML15038.1"/>
    </source>
</evidence>
<keyword evidence="5" id="KW-1185">Reference proteome</keyword>
<dbReference type="InterPro" id="IPR014880">
    <property type="entry name" value="SoxZ_dom"/>
</dbReference>
<dbReference type="AlphaFoldDB" id="A0A848F799"/>
<dbReference type="Gene3D" id="2.60.40.2470">
    <property type="entry name" value="SoxY domain"/>
    <property type="match status" value="1"/>
</dbReference>
<dbReference type="Gene3D" id="2.60.40.10">
    <property type="entry name" value="Immunoglobulins"/>
    <property type="match status" value="1"/>
</dbReference>
<evidence type="ECO:0000259" key="3">
    <source>
        <dbReference type="Pfam" id="PF13501"/>
    </source>
</evidence>
<feature type="chain" id="PRO_5032441604" evidence="1">
    <location>
        <begin position="28"/>
        <end position="264"/>
    </location>
</feature>
<dbReference type="RefSeq" id="WP_169159933.1">
    <property type="nucleotide sequence ID" value="NZ_JABBFW010000004.1"/>
</dbReference>
<gene>
    <name evidence="4" type="ORF">HHL10_08620</name>
</gene>
<feature type="signal peptide" evidence="1">
    <location>
        <begin position="1"/>
        <end position="27"/>
    </location>
</feature>
<comment type="caution">
    <text evidence="4">The sequence shown here is derived from an EMBL/GenBank/DDBJ whole genome shotgun (WGS) entry which is preliminary data.</text>
</comment>
<accession>A0A848F799</accession>
<dbReference type="EMBL" id="JABBFW010000004">
    <property type="protein sequence ID" value="NML15038.1"/>
    <property type="molecule type" value="Genomic_DNA"/>
</dbReference>
<dbReference type="Pfam" id="PF13501">
    <property type="entry name" value="SoxY"/>
    <property type="match status" value="1"/>
</dbReference>
<reference evidence="4 5" key="1">
    <citation type="submission" date="2020-04" db="EMBL/GenBank/DDBJ databases">
        <title>Azohydromonas sp. isolated from soil.</title>
        <authorList>
            <person name="Dahal R.H."/>
        </authorList>
    </citation>
    <scope>NUCLEOTIDE SEQUENCE [LARGE SCALE GENOMIC DNA]</scope>
    <source>
        <strain evidence="4 5">G-1-1-14</strain>
    </source>
</reference>
<dbReference type="InterPro" id="IPR038162">
    <property type="entry name" value="SoxY_sf"/>
</dbReference>
<feature type="domain" description="Sulphur oxidation protein SoxZ" evidence="2">
    <location>
        <begin position="175"/>
        <end position="254"/>
    </location>
</feature>
<dbReference type="Pfam" id="PF08770">
    <property type="entry name" value="SoxZ"/>
    <property type="match status" value="1"/>
</dbReference>